<dbReference type="EMBL" id="JBHLTC010000032">
    <property type="protein sequence ID" value="MFC0627283.1"/>
    <property type="molecule type" value="Genomic_DNA"/>
</dbReference>
<organism evidence="2 3">
    <name type="scientific">Kribbella deserti</name>
    <dbReference type="NCBI Taxonomy" id="1926257"/>
    <lineage>
        <taxon>Bacteria</taxon>
        <taxon>Bacillati</taxon>
        <taxon>Actinomycetota</taxon>
        <taxon>Actinomycetes</taxon>
        <taxon>Propionibacteriales</taxon>
        <taxon>Kribbellaceae</taxon>
        <taxon>Kribbella</taxon>
    </lineage>
</organism>
<keyword evidence="3" id="KW-1185">Reference proteome</keyword>
<dbReference type="InterPro" id="IPR051908">
    <property type="entry name" value="Ribosomal_N-acetyltransferase"/>
</dbReference>
<dbReference type="Proteomes" id="UP001589890">
    <property type="component" value="Unassembled WGS sequence"/>
</dbReference>
<sequence length="374" mass="41712">MRFPEDVPLLTDGVVTLRAHEPADVEPAYAMCQDAEMQRWTTIPVPYEREHAVNFVTVVIPAGWRDGGFWAWAIEYDGRFAGTIDLRGGEAKGGELGFGLAPWARNAGVMTRAIQLVLGHAFGEFGWHRVTWRAVSGNWASRRAAWKCGFRRFQTLPDAALIRGVRHDEWIASITSDEERVPQGNWFTIPVVEGDGIRLRPLDERDIDRTAEACADERTQHWLSGMPAPYTREHAKDFIETRQEWAAAGSGVSWAIADAADDRLLGNVSLFEMTHRIDKTLAEIGYWGHPEARGRGVMSAAVALVIKLAFTPIEQGGFGRRRLVLFANEPNSASRHVAEANGFTQIGMERAAAPLRDGSYDNLVMFDLLKTEVR</sequence>
<dbReference type="PANTHER" id="PTHR43441">
    <property type="entry name" value="RIBOSOMAL-PROTEIN-SERINE ACETYLTRANSFERASE"/>
    <property type="match status" value="1"/>
</dbReference>
<dbReference type="InterPro" id="IPR000182">
    <property type="entry name" value="GNAT_dom"/>
</dbReference>
<name>A0ABV6QRM2_9ACTN</name>
<gene>
    <name evidence="2" type="ORF">ACFFGN_24630</name>
</gene>
<keyword evidence="2" id="KW-0012">Acyltransferase</keyword>
<evidence type="ECO:0000313" key="3">
    <source>
        <dbReference type="Proteomes" id="UP001589890"/>
    </source>
</evidence>
<dbReference type="RefSeq" id="WP_380051770.1">
    <property type="nucleotide sequence ID" value="NZ_JBHLTC010000032.1"/>
</dbReference>
<evidence type="ECO:0000259" key="1">
    <source>
        <dbReference type="PROSITE" id="PS51186"/>
    </source>
</evidence>
<accession>A0ABV6QRM2</accession>
<feature type="domain" description="N-acetyltransferase" evidence="1">
    <location>
        <begin position="197"/>
        <end position="370"/>
    </location>
</feature>
<feature type="domain" description="N-acetyltransferase" evidence="1">
    <location>
        <begin position="15"/>
        <end position="172"/>
    </location>
</feature>
<dbReference type="SUPFAM" id="SSF55729">
    <property type="entry name" value="Acyl-CoA N-acyltransferases (Nat)"/>
    <property type="match status" value="2"/>
</dbReference>
<dbReference type="Gene3D" id="3.40.630.30">
    <property type="match status" value="2"/>
</dbReference>
<comment type="caution">
    <text evidence="2">The sequence shown here is derived from an EMBL/GenBank/DDBJ whole genome shotgun (WGS) entry which is preliminary data.</text>
</comment>
<dbReference type="InterPro" id="IPR016181">
    <property type="entry name" value="Acyl_CoA_acyltransferase"/>
</dbReference>
<dbReference type="GO" id="GO:0016746">
    <property type="term" value="F:acyltransferase activity"/>
    <property type="evidence" value="ECO:0007669"/>
    <property type="project" value="UniProtKB-KW"/>
</dbReference>
<protein>
    <submittedName>
        <fullName evidence="2">GNAT family N-acetyltransferase</fullName>
        <ecNumber evidence="2">2.3.-.-</ecNumber>
    </submittedName>
</protein>
<dbReference type="EC" id="2.3.-.-" evidence="2"/>
<keyword evidence="2" id="KW-0808">Transferase</keyword>
<dbReference type="PANTHER" id="PTHR43441:SF10">
    <property type="entry name" value="ACETYLTRANSFERASE"/>
    <property type="match status" value="1"/>
</dbReference>
<evidence type="ECO:0000313" key="2">
    <source>
        <dbReference type="EMBL" id="MFC0627283.1"/>
    </source>
</evidence>
<dbReference type="Pfam" id="PF13302">
    <property type="entry name" value="Acetyltransf_3"/>
    <property type="match status" value="2"/>
</dbReference>
<dbReference type="PROSITE" id="PS51186">
    <property type="entry name" value="GNAT"/>
    <property type="match status" value="2"/>
</dbReference>
<reference evidence="2 3" key="1">
    <citation type="submission" date="2024-09" db="EMBL/GenBank/DDBJ databases">
        <authorList>
            <person name="Sun Q."/>
            <person name="Mori K."/>
        </authorList>
    </citation>
    <scope>NUCLEOTIDE SEQUENCE [LARGE SCALE GENOMIC DNA]</scope>
    <source>
        <strain evidence="2 3">CGMCC 1.15906</strain>
    </source>
</reference>
<proteinExistence type="predicted"/>